<dbReference type="EMBL" id="CAJFCJ010000019">
    <property type="protein sequence ID" value="CAD5123524.1"/>
    <property type="molecule type" value="Genomic_DNA"/>
</dbReference>
<organism evidence="1 2">
    <name type="scientific">Dimorphilus gyrociliatus</name>
    <dbReference type="NCBI Taxonomy" id="2664684"/>
    <lineage>
        <taxon>Eukaryota</taxon>
        <taxon>Metazoa</taxon>
        <taxon>Spiralia</taxon>
        <taxon>Lophotrochozoa</taxon>
        <taxon>Annelida</taxon>
        <taxon>Polychaeta</taxon>
        <taxon>Polychaeta incertae sedis</taxon>
        <taxon>Dinophilidae</taxon>
        <taxon>Dimorphilus</taxon>
    </lineage>
</organism>
<dbReference type="AlphaFoldDB" id="A0A7I8W5M2"/>
<keyword evidence="2" id="KW-1185">Reference proteome</keyword>
<gene>
    <name evidence="1" type="ORF">DGYR_LOCUS11199</name>
</gene>
<evidence type="ECO:0000313" key="1">
    <source>
        <dbReference type="EMBL" id="CAD5123524.1"/>
    </source>
</evidence>
<evidence type="ECO:0000313" key="2">
    <source>
        <dbReference type="Proteomes" id="UP000549394"/>
    </source>
</evidence>
<protein>
    <submittedName>
        <fullName evidence="1">Uncharacterized protein</fullName>
    </submittedName>
</protein>
<sequence>MGKQFQNVKVNSTLPNKLLRIDLLNQPFREAVQANNSLMIDNVTQTFSDGKNDQDCLKLEKYSDSYSEKTSVESKLIVLPLKLHNNEDMGEVEKTKNITHVISFTQSELNDIEHCDKSVQTFDNDILTNDSTAVNMKKMNAHSNDNENYFRMKISILEEKLNETLLTNNDAKSPRFVGEQLDKSCNLYNYQYNRTNTLKSAKNDEKYEKNQKILQGNISSKCSHLGVGTKGKYSIKTTLISFVYQIKADRIQSNEGKSLQRHFSKNYTVIVATERENYFVTCLDSKSNDENISQKPAIIEPRIKRPIIEALLQPFDFFKIDDELPLNKDSSFIKSFQSESDREDNDLLNLLMSPLSTPNKLFTSKLDQPMYNLNTNKWKVKEEIKAENIYLDLKITHEYLHRKLNILLSPLETALLINLNDYLPILTTVTLTEQSIIEILLSPLETSFPLGFFNFKTKISTIPITVDWDELNSKDTNFTTFLKSDKINENLPNYSDEQSESDCSLSHEEIIHCTHMVYCCCCCCCPCYHNNTLRSRKIISNDSDTHLQTDQREP</sequence>
<dbReference type="Proteomes" id="UP000549394">
    <property type="component" value="Unassembled WGS sequence"/>
</dbReference>
<comment type="caution">
    <text evidence="1">The sequence shown here is derived from an EMBL/GenBank/DDBJ whole genome shotgun (WGS) entry which is preliminary data.</text>
</comment>
<reference evidence="1 2" key="1">
    <citation type="submission" date="2020-08" db="EMBL/GenBank/DDBJ databases">
        <authorList>
            <person name="Hejnol A."/>
        </authorList>
    </citation>
    <scope>NUCLEOTIDE SEQUENCE [LARGE SCALE GENOMIC DNA]</scope>
</reference>
<name>A0A7I8W5M2_9ANNE</name>
<proteinExistence type="predicted"/>
<accession>A0A7I8W5M2</accession>